<dbReference type="Proteomes" id="UP000720508">
    <property type="component" value="Unassembled WGS sequence"/>
</dbReference>
<dbReference type="EMBL" id="JAHLEM010001314">
    <property type="protein sequence ID" value="MBU3871798.1"/>
    <property type="molecule type" value="Genomic_DNA"/>
</dbReference>
<gene>
    <name evidence="1" type="ORF">KN815_49515</name>
</gene>
<comment type="caution">
    <text evidence="1">The sequence shown here is derived from an EMBL/GenBank/DDBJ whole genome shotgun (WGS) entry which is preliminary data.</text>
</comment>
<evidence type="ECO:0000313" key="2">
    <source>
        <dbReference type="Proteomes" id="UP000720508"/>
    </source>
</evidence>
<protein>
    <recommendedName>
        <fullName evidence="3">Serine protease</fullName>
    </recommendedName>
</protein>
<feature type="non-terminal residue" evidence="1">
    <location>
        <position position="1"/>
    </location>
</feature>
<feature type="non-terminal residue" evidence="1">
    <location>
        <position position="218"/>
    </location>
</feature>
<evidence type="ECO:0000313" key="1">
    <source>
        <dbReference type="EMBL" id="MBU3871798.1"/>
    </source>
</evidence>
<organism evidence="1 2">
    <name type="scientific">Streptomyces niphimycinicus</name>
    <dbReference type="NCBI Taxonomy" id="2842201"/>
    <lineage>
        <taxon>Bacteria</taxon>
        <taxon>Bacillati</taxon>
        <taxon>Actinomycetota</taxon>
        <taxon>Actinomycetes</taxon>
        <taxon>Kitasatosporales</taxon>
        <taxon>Streptomycetaceae</taxon>
        <taxon>Streptomyces</taxon>
    </lineage>
</organism>
<accession>A0ABS6CXX5</accession>
<name>A0ABS6CXX5_9ACTN</name>
<proteinExistence type="predicted"/>
<sequence length="218" mass="23787">PVVRHRALDTARRGGPAAIADDALEAAFEDAPATVRRELVRTVVAGRRTALADRLIEPFRERWGDGEAARLLPGCGAETVARLLPGLFHAVRAWRSLVSRHPVAVLDEAARQLTALPASLRTDWWTRYAPCVALAAPAEPQRVLELLEDHCQGPLPASVRARLSALVAAEPGATLRLLLAPEHSGTRRRLDRAVLRRIVRADPPELAELGRALRHDAD</sequence>
<reference evidence="1 2" key="1">
    <citation type="submission" date="2021-06" db="EMBL/GenBank/DDBJ databases">
        <authorList>
            <person name="Pan X."/>
        </authorList>
    </citation>
    <scope>NUCLEOTIDE SEQUENCE [LARGE SCALE GENOMIC DNA]</scope>
    <source>
        <strain evidence="1 2">4503</strain>
    </source>
</reference>
<keyword evidence="2" id="KW-1185">Reference proteome</keyword>
<evidence type="ECO:0008006" key="3">
    <source>
        <dbReference type="Google" id="ProtNLM"/>
    </source>
</evidence>